<dbReference type="Pfam" id="PF08031">
    <property type="entry name" value="BBE"/>
    <property type="match status" value="1"/>
</dbReference>
<dbReference type="Proteomes" id="UP001237642">
    <property type="component" value="Unassembled WGS sequence"/>
</dbReference>
<dbReference type="SUPFAM" id="SSF56176">
    <property type="entry name" value="FAD-binding/transporter-associated domain-like"/>
    <property type="match status" value="1"/>
</dbReference>
<keyword evidence="3" id="KW-0285">Flavoprotein</keyword>
<name>A0AAD8IZU2_9APIA</name>
<feature type="chain" id="PRO_5042130392" evidence="7">
    <location>
        <begin position="25"/>
        <end position="534"/>
    </location>
</feature>
<evidence type="ECO:0000256" key="5">
    <source>
        <dbReference type="ARBA" id="ARBA00022827"/>
    </source>
</evidence>
<evidence type="ECO:0000256" key="6">
    <source>
        <dbReference type="ARBA" id="ARBA00023180"/>
    </source>
</evidence>
<reference evidence="9" key="1">
    <citation type="submission" date="2023-02" db="EMBL/GenBank/DDBJ databases">
        <title>Genome of toxic invasive species Heracleum sosnowskyi carries increased number of genes despite the absence of recent whole-genome duplications.</title>
        <authorList>
            <person name="Schelkunov M."/>
            <person name="Shtratnikova V."/>
            <person name="Makarenko M."/>
            <person name="Klepikova A."/>
            <person name="Omelchenko D."/>
            <person name="Novikova G."/>
            <person name="Obukhova E."/>
            <person name="Bogdanov V."/>
            <person name="Penin A."/>
            <person name="Logacheva M."/>
        </authorList>
    </citation>
    <scope>NUCLEOTIDE SEQUENCE</scope>
    <source>
        <strain evidence="9">Hsosn_3</strain>
        <tissue evidence="9">Leaf</tissue>
    </source>
</reference>
<comment type="similarity">
    <text evidence="2">Belongs to the oxygen-dependent FAD-linked oxidoreductase family.</text>
</comment>
<reference evidence="9" key="2">
    <citation type="submission" date="2023-05" db="EMBL/GenBank/DDBJ databases">
        <authorList>
            <person name="Schelkunov M.I."/>
        </authorList>
    </citation>
    <scope>NUCLEOTIDE SEQUENCE</scope>
    <source>
        <strain evidence="9">Hsosn_3</strain>
        <tissue evidence="9">Leaf</tissue>
    </source>
</reference>
<keyword evidence="4 7" id="KW-0732">Signal</keyword>
<keyword evidence="5" id="KW-0274">FAD</keyword>
<dbReference type="Pfam" id="PF01565">
    <property type="entry name" value="FAD_binding_4"/>
    <property type="match status" value="1"/>
</dbReference>
<gene>
    <name evidence="9" type="ORF">POM88_012186</name>
</gene>
<accession>A0AAD8IZU2</accession>
<dbReference type="InterPro" id="IPR016166">
    <property type="entry name" value="FAD-bd_PCMH"/>
</dbReference>
<dbReference type="PROSITE" id="PS51387">
    <property type="entry name" value="FAD_PCMH"/>
    <property type="match status" value="1"/>
</dbReference>
<dbReference type="Gene3D" id="3.30.43.10">
    <property type="entry name" value="Uridine Diphospho-n-acetylenolpyruvylglucosamine Reductase, domain 2"/>
    <property type="match status" value="1"/>
</dbReference>
<dbReference type="EMBL" id="JAUIZM010000003">
    <property type="protein sequence ID" value="KAK1393130.1"/>
    <property type="molecule type" value="Genomic_DNA"/>
</dbReference>
<sequence>MEISIPSLLPVLVLLLSLPQLSKATTNENFVGCLKRYRHNSASISQVIYTPHNTSYNSVLQFSIRNLRHASLPASQKPLVIVTPLDESQVQTVIFCAREYDLQIRTRSGGHDFEGLSYRTTSNVSFVLLDMINLRSISVDLMTTTAWVQSGATLGELYYAISRKSTTLGFPGGLWASVGVGGLISGGGYGTLRRKYGLAADNVEDVRMVDVNGRILDRTSMGEDLFWAIRGGGGSSFGVILSWKIKLVQVPPIVTIFSVDKTLEQNATALVHKWQSVAPDADEDLDIRIQANCVLSNTSSRKDKKTIRVTLVSLFLGRIDRLLPLMQQSFPELGLIREDCSELRWIQSALFFAGLPIEASPSVLTNRTLVPKFPIKAKSSFVKEPIPEEGLDGIWELLLLRDPETTIVVLTPYGGRMSVISESEIPFPHRAGNLYMIYMGVLWAGDTQQALNWLRNLYNYLDPYVLNSPRSSYVNYNDLDLGLNNLRGRTSYQQASVWGKKYFRQNFDRLVRVKFSVDPCNFFRHEQSIPPLPL</sequence>
<dbReference type="PANTHER" id="PTHR32448">
    <property type="entry name" value="OS08G0158400 PROTEIN"/>
    <property type="match status" value="1"/>
</dbReference>
<dbReference type="InterPro" id="IPR012951">
    <property type="entry name" value="BBE"/>
</dbReference>
<evidence type="ECO:0000256" key="3">
    <source>
        <dbReference type="ARBA" id="ARBA00022630"/>
    </source>
</evidence>
<organism evidence="9 10">
    <name type="scientific">Heracleum sosnowskyi</name>
    <dbReference type="NCBI Taxonomy" id="360622"/>
    <lineage>
        <taxon>Eukaryota</taxon>
        <taxon>Viridiplantae</taxon>
        <taxon>Streptophyta</taxon>
        <taxon>Embryophyta</taxon>
        <taxon>Tracheophyta</taxon>
        <taxon>Spermatophyta</taxon>
        <taxon>Magnoliopsida</taxon>
        <taxon>eudicotyledons</taxon>
        <taxon>Gunneridae</taxon>
        <taxon>Pentapetalae</taxon>
        <taxon>asterids</taxon>
        <taxon>campanulids</taxon>
        <taxon>Apiales</taxon>
        <taxon>Apiaceae</taxon>
        <taxon>Apioideae</taxon>
        <taxon>apioid superclade</taxon>
        <taxon>Tordylieae</taxon>
        <taxon>Tordyliinae</taxon>
        <taxon>Heracleum</taxon>
    </lineage>
</organism>
<feature type="domain" description="FAD-binding PCMH-type" evidence="8">
    <location>
        <begin position="74"/>
        <end position="250"/>
    </location>
</feature>
<dbReference type="GO" id="GO:0016491">
    <property type="term" value="F:oxidoreductase activity"/>
    <property type="evidence" value="ECO:0007669"/>
    <property type="project" value="InterPro"/>
</dbReference>
<dbReference type="InterPro" id="IPR006094">
    <property type="entry name" value="Oxid_FAD_bind_N"/>
</dbReference>
<dbReference type="AlphaFoldDB" id="A0AAD8IZU2"/>
<dbReference type="Gene3D" id="3.40.462.20">
    <property type="match status" value="1"/>
</dbReference>
<comment type="caution">
    <text evidence="9">The sequence shown here is derived from an EMBL/GenBank/DDBJ whole genome shotgun (WGS) entry which is preliminary data.</text>
</comment>
<evidence type="ECO:0000256" key="1">
    <source>
        <dbReference type="ARBA" id="ARBA00001974"/>
    </source>
</evidence>
<dbReference type="InterPro" id="IPR016167">
    <property type="entry name" value="FAD-bd_PCMH_sub1"/>
</dbReference>
<evidence type="ECO:0000256" key="7">
    <source>
        <dbReference type="SAM" id="SignalP"/>
    </source>
</evidence>
<dbReference type="InterPro" id="IPR036318">
    <property type="entry name" value="FAD-bd_PCMH-like_sf"/>
</dbReference>
<proteinExistence type="inferred from homology"/>
<keyword evidence="6" id="KW-0325">Glycoprotein</keyword>
<keyword evidence="10" id="KW-1185">Reference proteome</keyword>
<evidence type="ECO:0000256" key="2">
    <source>
        <dbReference type="ARBA" id="ARBA00005466"/>
    </source>
</evidence>
<evidence type="ECO:0000259" key="8">
    <source>
        <dbReference type="PROSITE" id="PS51387"/>
    </source>
</evidence>
<dbReference type="InterPro" id="IPR016169">
    <property type="entry name" value="FAD-bd_PCMH_sub2"/>
</dbReference>
<dbReference type="Gene3D" id="3.30.465.10">
    <property type="match status" value="1"/>
</dbReference>
<evidence type="ECO:0000313" key="10">
    <source>
        <dbReference type="Proteomes" id="UP001237642"/>
    </source>
</evidence>
<evidence type="ECO:0000313" key="9">
    <source>
        <dbReference type="EMBL" id="KAK1393130.1"/>
    </source>
</evidence>
<dbReference type="GO" id="GO:0071949">
    <property type="term" value="F:FAD binding"/>
    <property type="evidence" value="ECO:0007669"/>
    <property type="project" value="InterPro"/>
</dbReference>
<evidence type="ECO:0000256" key="4">
    <source>
        <dbReference type="ARBA" id="ARBA00022729"/>
    </source>
</evidence>
<comment type="cofactor">
    <cofactor evidence="1">
        <name>FAD</name>
        <dbReference type="ChEBI" id="CHEBI:57692"/>
    </cofactor>
</comment>
<feature type="signal peptide" evidence="7">
    <location>
        <begin position="1"/>
        <end position="24"/>
    </location>
</feature>
<protein>
    <submittedName>
        <fullName evidence="9">Berberine bridge enzyme</fullName>
    </submittedName>
</protein>